<keyword evidence="1" id="KW-0175">Coiled coil</keyword>
<dbReference type="Pfam" id="PF18741">
    <property type="entry name" value="MTES_1575"/>
    <property type="match status" value="1"/>
</dbReference>
<keyword evidence="5" id="KW-0067">ATP-binding</keyword>
<dbReference type="SUPFAM" id="SSF52540">
    <property type="entry name" value="P-loop containing nucleoside triphosphate hydrolases"/>
    <property type="match status" value="1"/>
</dbReference>
<keyword evidence="5" id="KW-0347">Helicase</keyword>
<feature type="coiled-coil region" evidence="1">
    <location>
        <begin position="856"/>
        <end position="883"/>
    </location>
</feature>
<organism evidence="5 6">
    <name type="scientific">Thermodesulfovibrio aggregans</name>
    <dbReference type="NCBI Taxonomy" id="86166"/>
    <lineage>
        <taxon>Bacteria</taxon>
        <taxon>Pseudomonadati</taxon>
        <taxon>Nitrospirota</taxon>
        <taxon>Thermodesulfovibrionia</taxon>
        <taxon>Thermodesulfovibrionales</taxon>
        <taxon>Thermodesulfovibrionaceae</taxon>
        <taxon>Thermodesulfovibrio</taxon>
    </lineage>
</organism>
<dbReference type="InterPro" id="IPR049468">
    <property type="entry name" value="Restrct_endonuc-II-like_dom"/>
</dbReference>
<feature type="coiled-coil region" evidence="1">
    <location>
        <begin position="401"/>
        <end position="460"/>
    </location>
</feature>
<accession>A0A0U9HRB0</accession>
<name>A0A0U9HRB0_9BACT</name>
<dbReference type="RefSeq" id="WP_059176996.1">
    <property type="nucleotide sequence ID" value="NZ_BCNO01000003.1"/>
</dbReference>
<dbReference type="EMBL" id="BCNO01000003">
    <property type="protein sequence ID" value="GAQ95560.1"/>
    <property type="molecule type" value="Genomic_DNA"/>
</dbReference>
<keyword evidence="5" id="KW-0547">Nucleotide-binding</keyword>
<keyword evidence="6" id="KW-1185">Reference proteome</keyword>
<dbReference type="InterPro" id="IPR045055">
    <property type="entry name" value="DNA2/NAM7-like"/>
</dbReference>
<feature type="coiled-coil region" evidence="1">
    <location>
        <begin position="801"/>
        <end position="828"/>
    </location>
</feature>
<comment type="caution">
    <text evidence="5">The sequence shown here is derived from an EMBL/GenBank/DDBJ whole genome shotgun (WGS) entry which is preliminary data.</text>
</comment>
<evidence type="ECO:0000259" key="4">
    <source>
        <dbReference type="Pfam" id="PF18741"/>
    </source>
</evidence>
<evidence type="ECO:0000256" key="1">
    <source>
        <dbReference type="SAM" id="Coils"/>
    </source>
</evidence>
<protein>
    <submittedName>
        <fullName evidence="5">Superfamily I DNA and/or RNA helicase</fullName>
    </submittedName>
</protein>
<gene>
    <name evidence="5" type="ORF">TAGGR_332</name>
</gene>
<keyword evidence="5" id="KW-0378">Hydrolase</keyword>
<dbReference type="InterPro" id="IPR011335">
    <property type="entry name" value="Restrct_endonuc-II-like"/>
</dbReference>
<dbReference type="Gene3D" id="3.40.50.300">
    <property type="entry name" value="P-loop containing nucleotide triphosphate hydrolases"/>
    <property type="match status" value="3"/>
</dbReference>
<dbReference type="Proteomes" id="UP000054976">
    <property type="component" value="Unassembled WGS sequence"/>
</dbReference>
<evidence type="ECO:0000259" key="2">
    <source>
        <dbReference type="Pfam" id="PF13086"/>
    </source>
</evidence>
<dbReference type="SUPFAM" id="SSF52980">
    <property type="entry name" value="Restriction endonuclease-like"/>
    <property type="match status" value="1"/>
</dbReference>
<dbReference type="OrthoDB" id="9757917at2"/>
<dbReference type="InterPro" id="IPR027417">
    <property type="entry name" value="P-loop_NTPase"/>
</dbReference>
<feature type="domain" description="DNA2/NAM7 helicase helicase" evidence="2">
    <location>
        <begin position="327"/>
        <end position="508"/>
    </location>
</feature>
<dbReference type="Pfam" id="PF13087">
    <property type="entry name" value="AAA_12"/>
    <property type="match status" value="1"/>
</dbReference>
<reference evidence="6" key="1">
    <citation type="submission" date="2016-01" db="EMBL/GenBank/DDBJ databases">
        <title>Draft genome sequence of Thermodesulfovibrio aggregans strain TGE-P1.</title>
        <authorList>
            <person name="Sekiguchi Y."/>
            <person name="Ohashi A."/>
            <person name="Matsuura N."/>
            <person name="Tourlousse M.D."/>
        </authorList>
    </citation>
    <scope>NUCLEOTIDE SEQUENCE [LARGE SCALE GENOMIC DNA]</scope>
    <source>
        <strain evidence="6">TGE-P1</strain>
    </source>
</reference>
<proteinExistence type="predicted"/>
<dbReference type="Pfam" id="PF13086">
    <property type="entry name" value="AAA_11"/>
    <property type="match status" value="1"/>
</dbReference>
<sequence length="1449" mass="172327">MKKSKIERLLRYLQTLATLRTKIIRRVDEYPHFIWLNEIAENEKCYCKIKEKKDESDIVAEVKLTRKPEIPSALREYLKNRGISCDDKDEFEELEEKHKIRYRDFLNEWKQWKSLYKIYCKLYSIYQESLRLGEEYEFLLCLGLLSWRSEKKKEPIKRHIVTKRLNLEFDAKSQKFIIREDVDYPVKIETEFIPIEDLPERFDKLKDEGLKVIEEKGIWSEELKEYLKKFVHTIHPNGKFSDSLSADLRDYSSNPKIEYAPALIYRKRSIGPFYDFLTSLLDKCKNVNEVNFVLRDFAEIEKITKSEQKLESPIDYSNLEIYFPKPYNDEQLSIIERVQKFNVVLVQGPPGTGKSHTIANLICHLLANGKRILITSKSSRALQVLKNLIPEEIRSLCVIMLGEAKDERKQLEESVSGILNKINSWTDKFEEDIKSFEKELRELKQKEVDVKNKLKEFILRENQQVRLNSRYIGTPVRISKLVIEDTPKFSWFKDEVKYEQHYELQDFNWEEFLDSVRYFSNPEKNRLLNSKIPTANEMLTPEEMQKYFKEEKDIKKILEELEPKVDKDLLKSLSKKPELTHTIKNLFSDYRKVLLNLSPSFHNWTWLQKLTNDCFCGDLSIWKERVEKSTELLKRIAKNIEILRDNSLEILNLNKPLETILEDLSTLRDYLSKGGSKGWFIFKPKIIREREYIFTNIYVNGKQCRTIDELNTALLFLEAEISIKRILDEWSSYLIEVEDLQMNKPIGRYYKLSEIIQTLTEILELKRLRDTCSKAMAELELTLIDFLNDKQIRQIIETCDYFIYSQRLNEVQSEIERLSEKYEKFDKIPQIQKLLVALKDRNSNSYEEALLEIQEINLERSKRNELRTDIRKLKSKVPRLVEDMLKDPHNPEWNERIKLIPIAWEWAQAKDWIEKYTNLNIYSLNKELEKIESKKRAIITKIVELKSWHFLKNSMNEENIRHLIGWQQSMKRLGKGTGKYAYKHRKDAQIHLNYIKNRIPCWIIPLYRVWDTVKPEKEIFDFIIVDEASQIGFEGIPLFYLAKKILIVGDDKQISPEPVGVDKNDVYKLMNDLLYDFKFRDSFDLENSLFAHAELRYSSSKVCLREHFRCMPEIINFSNQLCYSDSPLIPLRQYPPYRLNPLEKVYITDANCEGEGASIRNELEAEFIAEKVAELCKDKRYENKTMGIIILQGQAQANLIDRMIFEKISTEEIQRRRIICGNPYSFQGDERDIIFLSMVIAPNKRIGVLSDEHDRRRFNVAVSRARDQIWLFHSVKIEDLSPGCFRRSLLEYFYFQKPQKIGQLDLEQINMAHRADRRLESPPIPFESWFEFDVALELFREGYIIIPQYKVANYRIDLVVEGGHRRIAIECDGDQYHDGEQIDKDFYRQRILERCGWKFFRIRASDFYYRKSKIMDDLKKTLELYKIRPVRASDKKSNSERAEDTLCLS</sequence>
<dbReference type="PANTHER" id="PTHR10887">
    <property type="entry name" value="DNA2/NAM7 HELICASE FAMILY"/>
    <property type="match status" value="1"/>
</dbReference>
<evidence type="ECO:0000313" key="6">
    <source>
        <dbReference type="Proteomes" id="UP000054976"/>
    </source>
</evidence>
<evidence type="ECO:0000259" key="3">
    <source>
        <dbReference type="Pfam" id="PF13087"/>
    </source>
</evidence>
<feature type="domain" description="Restriction endonuclease type II-like" evidence="4">
    <location>
        <begin position="1330"/>
        <end position="1422"/>
    </location>
</feature>
<dbReference type="InterPro" id="IPR041677">
    <property type="entry name" value="DNA2/NAM7_AAA_11"/>
</dbReference>
<dbReference type="CDD" id="cd18808">
    <property type="entry name" value="SF1_C_Upf1"/>
    <property type="match status" value="1"/>
</dbReference>
<dbReference type="InterPro" id="IPR047187">
    <property type="entry name" value="SF1_C_Upf1"/>
</dbReference>
<dbReference type="Gene3D" id="3.40.960.10">
    <property type="entry name" value="VSR Endonuclease"/>
    <property type="match status" value="1"/>
</dbReference>
<dbReference type="GO" id="GO:0004386">
    <property type="term" value="F:helicase activity"/>
    <property type="evidence" value="ECO:0007669"/>
    <property type="project" value="UniProtKB-KW"/>
</dbReference>
<feature type="domain" description="DNA2/NAM7 helicase-like C-terminal" evidence="3">
    <location>
        <begin position="1085"/>
        <end position="1272"/>
    </location>
</feature>
<evidence type="ECO:0000313" key="5">
    <source>
        <dbReference type="EMBL" id="GAQ95560.1"/>
    </source>
</evidence>
<dbReference type="STRING" id="86166.TAGGR_332"/>
<dbReference type="InterPro" id="IPR041679">
    <property type="entry name" value="DNA2/NAM7-like_C"/>
</dbReference>